<dbReference type="InParanoid" id="Q027Q4"/>
<dbReference type="PANTHER" id="PTHR11802:SF3">
    <property type="entry name" value="RETINOID-INDUCIBLE SERINE CARBOXYPEPTIDASE"/>
    <property type="match status" value="1"/>
</dbReference>
<evidence type="ECO:0000256" key="4">
    <source>
        <dbReference type="ARBA" id="ARBA00022801"/>
    </source>
</evidence>
<dbReference type="InterPro" id="IPR001563">
    <property type="entry name" value="Peptidase_S10"/>
</dbReference>
<dbReference type="STRING" id="234267.Acid_1763"/>
<dbReference type="Pfam" id="PF00450">
    <property type="entry name" value="Peptidase_S10"/>
    <property type="match status" value="1"/>
</dbReference>
<evidence type="ECO:0000313" key="6">
    <source>
        <dbReference type="EMBL" id="ABJ82753.1"/>
    </source>
</evidence>
<dbReference type="EMBL" id="CP000473">
    <property type="protein sequence ID" value="ABJ82753.1"/>
    <property type="molecule type" value="Genomic_DNA"/>
</dbReference>
<keyword evidence="1 6" id="KW-0121">Carboxypeptidase</keyword>
<dbReference type="AlphaFoldDB" id="Q027Q4"/>
<dbReference type="GO" id="GO:0004185">
    <property type="term" value="F:serine-type carboxypeptidase activity"/>
    <property type="evidence" value="ECO:0007669"/>
    <property type="project" value="InterPro"/>
</dbReference>
<proteinExistence type="predicted"/>
<dbReference type="PANTHER" id="PTHR11802">
    <property type="entry name" value="SERINE PROTEASE FAMILY S10 SERINE CARBOXYPEPTIDASE"/>
    <property type="match status" value="1"/>
</dbReference>
<protein>
    <submittedName>
        <fullName evidence="6">Peptidase S10, serine carboxypeptidase</fullName>
    </submittedName>
</protein>
<evidence type="ECO:0000256" key="1">
    <source>
        <dbReference type="ARBA" id="ARBA00022645"/>
    </source>
</evidence>
<sequence length="420" mass="46857">MKDTGKRPLAFCFNGGPGSASVWVHMGAMGPRSPRLMPNGSMPPPPYQLRDNPNTWLDQADLVFIDPVGTGYSRAKTVEIARRMNGVQGDLQSVGEFIRMYVTRNDRTLSPLFVAGESYGTFRAAGLAGYLIDRGIAFNGVVLISATLNLETIWSRSDDLVYALELPTYAADAWYHKKVPADLQKKDVKSFLKEVEGFAMGEYTVALNKGDAISAAERKATIDKLVRYTGLEARYIDQSNLRYDVSHFTRELLRDKHETIGRLDGRLTGPSSLNTGETSEFDPSNTLIAPPFQAAFTNYVRSELGYKTDLYYYVSGGIQPWDWGVQNGFGDTTALLRNAFAKNPYLKVMVAAGYYDLATPYFAIEHTFNHMGLHPEMHKNVIWNYYQAGHMLYIDSDSSVKLKHDISEFISGAVAKETLQ</sequence>
<dbReference type="InterPro" id="IPR029058">
    <property type="entry name" value="AB_hydrolase_fold"/>
</dbReference>
<dbReference type="OrthoDB" id="9770107at2"/>
<dbReference type="ESTHER" id="solue-q027q4">
    <property type="family name" value="Carboxypeptidase_S10"/>
</dbReference>
<evidence type="ECO:0000256" key="2">
    <source>
        <dbReference type="ARBA" id="ARBA00022670"/>
    </source>
</evidence>
<evidence type="ECO:0000256" key="3">
    <source>
        <dbReference type="ARBA" id="ARBA00022729"/>
    </source>
</evidence>
<keyword evidence="3" id="KW-0732">Signal</keyword>
<name>Q027Q4_SOLUE</name>
<evidence type="ECO:0000256" key="5">
    <source>
        <dbReference type="ARBA" id="ARBA00023180"/>
    </source>
</evidence>
<reference evidence="6" key="1">
    <citation type="submission" date="2006-10" db="EMBL/GenBank/DDBJ databases">
        <title>Complete sequence of Solibacter usitatus Ellin6076.</title>
        <authorList>
            <consortium name="US DOE Joint Genome Institute"/>
            <person name="Copeland A."/>
            <person name="Lucas S."/>
            <person name="Lapidus A."/>
            <person name="Barry K."/>
            <person name="Detter J.C."/>
            <person name="Glavina del Rio T."/>
            <person name="Hammon N."/>
            <person name="Israni S."/>
            <person name="Dalin E."/>
            <person name="Tice H."/>
            <person name="Pitluck S."/>
            <person name="Thompson L.S."/>
            <person name="Brettin T."/>
            <person name="Bruce D."/>
            <person name="Han C."/>
            <person name="Tapia R."/>
            <person name="Gilna P."/>
            <person name="Schmutz J."/>
            <person name="Larimer F."/>
            <person name="Land M."/>
            <person name="Hauser L."/>
            <person name="Kyrpides N."/>
            <person name="Mikhailova N."/>
            <person name="Janssen P.H."/>
            <person name="Kuske C.R."/>
            <person name="Richardson P."/>
        </authorList>
    </citation>
    <scope>NUCLEOTIDE SEQUENCE</scope>
    <source>
        <strain evidence="6">Ellin6076</strain>
    </source>
</reference>
<dbReference type="KEGG" id="sus:Acid_1763"/>
<dbReference type="GO" id="GO:0006508">
    <property type="term" value="P:proteolysis"/>
    <property type="evidence" value="ECO:0007669"/>
    <property type="project" value="UniProtKB-KW"/>
</dbReference>
<dbReference type="Gene3D" id="3.40.50.1820">
    <property type="entry name" value="alpha/beta hydrolase"/>
    <property type="match status" value="1"/>
</dbReference>
<gene>
    <name evidence="6" type="ordered locus">Acid_1763</name>
</gene>
<dbReference type="SUPFAM" id="SSF53474">
    <property type="entry name" value="alpha/beta-Hydrolases"/>
    <property type="match status" value="1"/>
</dbReference>
<dbReference type="HOGENOM" id="CLU_032786_0_0_0"/>
<accession>Q027Q4</accession>
<organism evidence="6">
    <name type="scientific">Solibacter usitatus (strain Ellin6076)</name>
    <dbReference type="NCBI Taxonomy" id="234267"/>
    <lineage>
        <taxon>Bacteria</taxon>
        <taxon>Pseudomonadati</taxon>
        <taxon>Acidobacteriota</taxon>
        <taxon>Terriglobia</taxon>
        <taxon>Bryobacterales</taxon>
        <taxon>Solibacteraceae</taxon>
        <taxon>Candidatus Solibacter</taxon>
    </lineage>
</organism>
<keyword evidence="5" id="KW-0325">Glycoprotein</keyword>
<keyword evidence="2" id="KW-0645">Protease</keyword>
<keyword evidence="4" id="KW-0378">Hydrolase</keyword>
<dbReference type="eggNOG" id="COG2939">
    <property type="taxonomic scope" value="Bacteria"/>
</dbReference>